<proteinExistence type="predicted"/>
<keyword evidence="8" id="KW-0472">Membrane</keyword>
<dbReference type="AlphaFoldDB" id="A0A835ZEG0"/>
<dbReference type="Proteomes" id="UP000664859">
    <property type="component" value="Unassembled WGS sequence"/>
</dbReference>
<dbReference type="Gene3D" id="3.40.50.620">
    <property type="entry name" value="HUPs"/>
    <property type="match status" value="1"/>
</dbReference>
<keyword evidence="3" id="KW-0808">Transferase</keyword>
<keyword evidence="6" id="KW-0067">ATP-binding</keyword>
<protein>
    <recommendedName>
        <fullName evidence="9">Cytidyltransferase-like domain-containing protein</fullName>
    </recommendedName>
</protein>
<evidence type="ECO:0000256" key="6">
    <source>
        <dbReference type="ARBA" id="ARBA00022840"/>
    </source>
</evidence>
<keyword evidence="7" id="KW-0520">NAD</keyword>
<reference evidence="10" key="1">
    <citation type="submission" date="2021-02" db="EMBL/GenBank/DDBJ databases">
        <title>First Annotated Genome of the Yellow-green Alga Tribonema minus.</title>
        <authorList>
            <person name="Mahan K.M."/>
        </authorList>
    </citation>
    <scope>NUCLEOTIDE SEQUENCE</scope>
    <source>
        <strain evidence="10">UTEX B ZZ1240</strain>
    </source>
</reference>
<feature type="domain" description="Cytidyltransferase-like" evidence="9">
    <location>
        <begin position="32"/>
        <end position="207"/>
    </location>
</feature>
<evidence type="ECO:0000313" key="11">
    <source>
        <dbReference type="Proteomes" id="UP000664859"/>
    </source>
</evidence>
<dbReference type="InterPro" id="IPR005248">
    <property type="entry name" value="NadD/NMNAT"/>
</dbReference>
<dbReference type="PANTHER" id="PTHR39321">
    <property type="entry name" value="NICOTINATE-NUCLEOTIDE ADENYLYLTRANSFERASE-RELATED"/>
    <property type="match status" value="1"/>
</dbReference>
<dbReference type="UniPathway" id="UPA00253">
    <property type="reaction ID" value="UER00600"/>
</dbReference>
<keyword evidence="8" id="KW-1133">Transmembrane helix</keyword>
<evidence type="ECO:0000313" key="10">
    <source>
        <dbReference type="EMBL" id="KAG5189845.1"/>
    </source>
</evidence>
<sequence>MASAAPVAPAADRRLKVLLFGTSGNPPTGRGGHGGIVHYFCESGLYDEIWIMPVYRHMFSHKRTSMSQPGAATFDQRLEMCKLAFEQESCDTCCVKALPTEREVFDMLAAADPDPHAVERIRVCTYDVLKYLRKQHPDAEFSFVLGMDAYVDLLKGKWAHSKELLDETEFVVVDRRGVMPHHDAVPHGTHIHHVGDLTAVSSSAVRASDDLAFLQDPTALHHAVYSYMQAHGLYAFGRRRAARRQRAAAAAAAAVALGVVGAWAYRRWGARPASR</sequence>
<dbReference type="OrthoDB" id="422187at2759"/>
<organism evidence="10 11">
    <name type="scientific">Tribonema minus</name>
    <dbReference type="NCBI Taxonomy" id="303371"/>
    <lineage>
        <taxon>Eukaryota</taxon>
        <taxon>Sar</taxon>
        <taxon>Stramenopiles</taxon>
        <taxon>Ochrophyta</taxon>
        <taxon>PX clade</taxon>
        <taxon>Xanthophyceae</taxon>
        <taxon>Tribonematales</taxon>
        <taxon>Tribonemataceae</taxon>
        <taxon>Tribonema</taxon>
    </lineage>
</organism>
<dbReference type="InterPro" id="IPR014729">
    <property type="entry name" value="Rossmann-like_a/b/a_fold"/>
</dbReference>
<comment type="caution">
    <text evidence="10">The sequence shown here is derived from an EMBL/GenBank/DDBJ whole genome shotgun (WGS) entry which is preliminary data.</text>
</comment>
<evidence type="ECO:0000256" key="5">
    <source>
        <dbReference type="ARBA" id="ARBA00022741"/>
    </source>
</evidence>
<keyword evidence="8" id="KW-0812">Transmembrane</keyword>
<feature type="transmembrane region" description="Helical" evidence="8">
    <location>
        <begin position="247"/>
        <end position="265"/>
    </location>
</feature>
<dbReference type="CDD" id="cd02165">
    <property type="entry name" value="NMNAT"/>
    <property type="match status" value="1"/>
</dbReference>
<dbReference type="SUPFAM" id="SSF52374">
    <property type="entry name" value="Nucleotidylyl transferase"/>
    <property type="match status" value="1"/>
</dbReference>
<evidence type="ECO:0000256" key="3">
    <source>
        <dbReference type="ARBA" id="ARBA00022679"/>
    </source>
</evidence>
<name>A0A835ZEG0_9STRA</name>
<evidence type="ECO:0000259" key="9">
    <source>
        <dbReference type="Pfam" id="PF01467"/>
    </source>
</evidence>
<dbReference type="PANTHER" id="PTHR39321:SF3">
    <property type="entry name" value="PHOSPHOPANTETHEINE ADENYLYLTRANSFERASE"/>
    <property type="match status" value="1"/>
</dbReference>
<gene>
    <name evidence="10" type="ORF">JKP88DRAFT_271566</name>
</gene>
<dbReference type="InterPro" id="IPR004821">
    <property type="entry name" value="Cyt_trans-like"/>
</dbReference>
<dbReference type="EMBL" id="JAFCMP010000044">
    <property type="protein sequence ID" value="KAG5189845.1"/>
    <property type="molecule type" value="Genomic_DNA"/>
</dbReference>
<keyword evidence="4" id="KW-0548">Nucleotidyltransferase</keyword>
<keyword evidence="11" id="KW-1185">Reference proteome</keyword>
<comment type="pathway">
    <text evidence="1">Cofactor biosynthesis; NAD(+) biosynthesis.</text>
</comment>
<evidence type="ECO:0000256" key="8">
    <source>
        <dbReference type="SAM" id="Phobius"/>
    </source>
</evidence>
<dbReference type="GO" id="GO:0005524">
    <property type="term" value="F:ATP binding"/>
    <property type="evidence" value="ECO:0007669"/>
    <property type="project" value="UniProtKB-KW"/>
</dbReference>
<evidence type="ECO:0000256" key="4">
    <source>
        <dbReference type="ARBA" id="ARBA00022695"/>
    </source>
</evidence>
<accession>A0A835ZEG0</accession>
<dbReference type="GO" id="GO:0070566">
    <property type="term" value="F:adenylyltransferase activity"/>
    <property type="evidence" value="ECO:0007669"/>
    <property type="project" value="UniProtKB-ARBA"/>
</dbReference>
<keyword evidence="2" id="KW-0662">Pyridine nucleotide biosynthesis</keyword>
<evidence type="ECO:0000256" key="7">
    <source>
        <dbReference type="ARBA" id="ARBA00023027"/>
    </source>
</evidence>
<evidence type="ECO:0000256" key="1">
    <source>
        <dbReference type="ARBA" id="ARBA00004790"/>
    </source>
</evidence>
<keyword evidence="5" id="KW-0547">Nucleotide-binding</keyword>
<dbReference type="GO" id="GO:0009435">
    <property type="term" value="P:NAD+ biosynthetic process"/>
    <property type="evidence" value="ECO:0007669"/>
    <property type="project" value="UniProtKB-UniPathway"/>
</dbReference>
<evidence type="ECO:0000256" key="2">
    <source>
        <dbReference type="ARBA" id="ARBA00022642"/>
    </source>
</evidence>
<dbReference type="Pfam" id="PF01467">
    <property type="entry name" value="CTP_transf_like"/>
    <property type="match status" value="1"/>
</dbReference>